<proteinExistence type="predicted"/>
<dbReference type="Proteomes" id="UP001054945">
    <property type="component" value="Unassembled WGS sequence"/>
</dbReference>
<dbReference type="EMBL" id="BPLR01016772">
    <property type="protein sequence ID" value="GIY86278.1"/>
    <property type="molecule type" value="Genomic_DNA"/>
</dbReference>
<evidence type="ECO:0000313" key="1">
    <source>
        <dbReference type="EMBL" id="GIY86278.1"/>
    </source>
</evidence>
<protein>
    <submittedName>
        <fullName evidence="1">Uncharacterized protein</fullName>
    </submittedName>
</protein>
<evidence type="ECO:0000313" key="2">
    <source>
        <dbReference type="Proteomes" id="UP001054945"/>
    </source>
</evidence>
<dbReference type="AlphaFoldDB" id="A0AAV4WVB3"/>
<reference evidence="1 2" key="1">
    <citation type="submission" date="2021-06" db="EMBL/GenBank/DDBJ databases">
        <title>Caerostris extrusa draft genome.</title>
        <authorList>
            <person name="Kono N."/>
            <person name="Arakawa K."/>
        </authorList>
    </citation>
    <scope>NUCLEOTIDE SEQUENCE [LARGE SCALE GENOMIC DNA]</scope>
</reference>
<keyword evidence="2" id="KW-1185">Reference proteome</keyword>
<sequence>MMHRADINIFQPVVNHFHVRWRNGSDFEFCYFSDNGSSLCISGLKFDSSISVILANVLVDQNSNSATSVILETLNGPQSEPFGDSRSKWCPNGRVCKFCYL</sequence>
<organism evidence="1 2">
    <name type="scientific">Caerostris extrusa</name>
    <name type="common">Bark spider</name>
    <name type="synonym">Caerostris bankana</name>
    <dbReference type="NCBI Taxonomy" id="172846"/>
    <lineage>
        <taxon>Eukaryota</taxon>
        <taxon>Metazoa</taxon>
        <taxon>Ecdysozoa</taxon>
        <taxon>Arthropoda</taxon>
        <taxon>Chelicerata</taxon>
        <taxon>Arachnida</taxon>
        <taxon>Araneae</taxon>
        <taxon>Araneomorphae</taxon>
        <taxon>Entelegynae</taxon>
        <taxon>Araneoidea</taxon>
        <taxon>Araneidae</taxon>
        <taxon>Caerostris</taxon>
    </lineage>
</organism>
<name>A0AAV4WVB3_CAEEX</name>
<accession>A0AAV4WVB3</accession>
<comment type="caution">
    <text evidence="1">The sequence shown here is derived from an EMBL/GenBank/DDBJ whole genome shotgun (WGS) entry which is preliminary data.</text>
</comment>
<gene>
    <name evidence="1" type="ORF">CEXT_620251</name>
</gene>